<dbReference type="InterPro" id="IPR015424">
    <property type="entry name" value="PyrdxlP-dep_Trfase"/>
</dbReference>
<proteinExistence type="predicted"/>
<dbReference type="GO" id="GO:0004372">
    <property type="term" value="F:glycine hydroxymethyltransferase activity"/>
    <property type="evidence" value="ECO:0007669"/>
    <property type="project" value="TreeGrafter"/>
</dbReference>
<dbReference type="InterPro" id="IPR015421">
    <property type="entry name" value="PyrdxlP-dep_Trfase_major"/>
</dbReference>
<dbReference type="eggNOG" id="KOG2467">
    <property type="taxonomic scope" value="Eukaryota"/>
</dbReference>
<dbReference type="GO" id="GO:0030170">
    <property type="term" value="F:pyridoxal phosphate binding"/>
    <property type="evidence" value="ECO:0007669"/>
    <property type="project" value="TreeGrafter"/>
</dbReference>
<dbReference type="InParanoid" id="F4SE58"/>
<dbReference type="InterPro" id="IPR049943">
    <property type="entry name" value="Ser_HO-MeTrfase-like"/>
</dbReference>
<feature type="domain" description="Serine hydroxymethyltransferase-like" evidence="3">
    <location>
        <begin position="7"/>
        <end position="68"/>
    </location>
</feature>
<dbReference type="InterPro" id="IPR039429">
    <property type="entry name" value="SHMT-like_dom"/>
</dbReference>
<dbReference type="GeneID" id="18934830"/>
<organism evidence="5">
    <name type="scientific">Melampsora larici-populina (strain 98AG31 / pathotype 3-4-7)</name>
    <name type="common">Poplar leaf rust fungus</name>
    <dbReference type="NCBI Taxonomy" id="747676"/>
    <lineage>
        <taxon>Eukaryota</taxon>
        <taxon>Fungi</taxon>
        <taxon>Dikarya</taxon>
        <taxon>Basidiomycota</taxon>
        <taxon>Pucciniomycotina</taxon>
        <taxon>Pucciniomycetes</taxon>
        <taxon>Pucciniales</taxon>
        <taxon>Melampsoraceae</taxon>
        <taxon>Melampsora</taxon>
    </lineage>
</organism>
<dbReference type="UniPathway" id="UPA00193"/>
<dbReference type="Proteomes" id="UP000001072">
    <property type="component" value="Unassembled WGS sequence"/>
</dbReference>
<dbReference type="AlphaFoldDB" id="F4SE58"/>
<dbReference type="Gene3D" id="3.40.640.10">
    <property type="entry name" value="Type I PLP-dependent aspartate aminotransferase-like (Major domain)"/>
    <property type="match status" value="1"/>
</dbReference>
<name>F4SE58_MELLP</name>
<evidence type="ECO:0000259" key="3">
    <source>
        <dbReference type="Pfam" id="PF00464"/>
    </source>
</evidence>
<dbReference type="PANTHER" id="PTHR11680:SF35">
    <property type="entry name" value="SERINE HYDROXYMETHYLTRANSFERASE 1"/>
    <property type="match status" value="1"/>
</dbReference>
<dbReference type="SUPFAM" id="SSF53383">
    <property type="entry name" value="PLP-dependent transferases"/>
    <property type="match status" value="1"/>
</dbReference>
<dbReference type="STRING" id="747676.F4SE58"/>
<comment type="cofactor">
    <cofactor evidence="1">
        <name>pyridoxal 5'-phosphate</name>
        <dbReference type="ChEBI" id="CHEBI:597326"/>
    </cofactor>
</comment>
<dbReference type="OrthoDB" id="2961383at2759"/>
<reference evidence="5" key="1">
    <citation type="journal article" date="2011" name="Proc. Natl. Acad. Sci. U.S.A.">
        <title>Obligate biotrophy features unraveled by the genomic analysis of rust fungi.</title>
        <authorList>
            <person name="Duplessis S."/>
            <person name="Cuomo C.A."/>
            <person name="Lin Y.-C."/>
            <person name="Aerts A."/>
            <person name="Tisserant E."/>
            <person name="Veneault-Fourrey C."/>
            <person name="Joly D.L."/>
            <person name="Hacquard S."/>
            <person name="Amselem J."/>
            <person name="Cantarel B.L."/>
            <person name="Chiu R."/>
            <person name="Coutinho P.M."/>
            <person name="Feau N."/>
            <person name="Field M."/>
            <person name="Frey P."/>
            <person name="Gelhaye E."/>
            <person name="Goldberg J."/>
            <person name="Grabherr M.G."/>
            <person name="Kodira C.D."/>
            <person name="Kohler A."/>
            <person name="Kuees U."/>
            <person name="Lindquist E.A."/>
            <person name="Lucas S.M."/>
            <person name="Mago R."/>
            <person name="Mauceli E."/>
            <person name="Morin E."/>
            <person name="Murat C."/>
            <person name="Pangilinan J.L."/>
            <person name="Park R."/>
            <person name="Pearson M."/>
            <person name="Quesneville H."/>
            <person name="Rouhier N."/>
            <person name="Sakthikumar S."/>
            <person name="Salamov A.A."/>
            <person name="Schmutz J."/>
            <person name="Selles B."/>
            <person name="Shapiro H."/>
            <person name="Tanguay P."/>
            <person name="Tuskan G.A."/>
            <person name="Henrissat B."/>
            <person name="Van de Peer Y."/>
            <person name="Rouze P."/>
            <person name="Ellis J.G."/>
            <person name="Dodds P.N."/>
            <person name="Schein J.E."/>
            <person name="Zhong S."/>
            <person name="Hamelin R.C."/>
            <person name="Grigoriev I.V."/>
            <person name="Szabo L.J."/>
            <person name="Martin F."/>
        </authorList>
    </citation>
    <scope>NUCLEOTIDE SEQUENCE [LARGE SCALE GENOMIC DNA]</scope>
    <source>
        <strain evidence="5">98AG31 / pathotype 3-4-7</strain>
    </source>
</reference>
<dbReference type="KEGG" id="mlr:MELLADRAFT_88311"/>
<evidence type="ECO:0000313" key="5">
    <source>
        <dbReference type="Proteomes" id="UP000001072"/>
    </source>
</evidence>
<dbReference type="HOGENOM" id="CLU_2722728_0_0_1"/>
<dbReference type="PANTHER" id="PTHR11680">
    <property type="entry name" value="SERINE HYDROXYMETHYLTRANSFERASE"/>
    <property type="match status" value="1"/>
</dbReference>
<gene>
    <name evidence="4" type="ORF">MELLADRAFT_88311</name>
</gene>
<accession>F4SE58</accession>
<dbReference type="VEuPathDB" id="FungiDB:MELLADRAFT_88311"/>
<protein>
    <recommendedName>
        <fullName evidence="3">Serine hydroxymethyltransferase-like domain-containing protein</fullName>
    </recommendedName>
</protein>
<keyword evidence="5" id="KW-1185">Reference proteome</keyword>
<evidence type="ECO:0000256" key="2">
    <source>
        <dbReference type="ARBA" id="ARBA00022898"/>
    </source>
</evidence>
<dbReference type="EMBL" id="GL883346">
    <property type="protein sequence ID" value="EGF97068.1"/>
    <property type="molecule type" value="Genomic_DNA"/>
</dbReference>
<dbReference type="GO" id="GO:0035999">
    <property type="term" value="P:tetrahydrofolate interconversion"/>
    <property type="evidence" value="ECO:0007669"/>
    <property type="project" value="UniProtKB-UniPathway"/>
</dbReference>
<keyword evidence="2" id="KW-0663">Pyridoxal phosphate</keyword>
<sequence length="72" mass="8159">MRDIDNTLIASENSTSLAVMEANGLILTNKYSERLPNARYYGGNEFIVKLEILCQNRAFEAFRLDPKALMGF</sequence>
<dbReference type="GO" id="GO:0005739">
    <property type="term" value="C:mitochondrion"/>
    <property type="evidence" value="ECO:0007669"/>
    <property type="project" value="TreeGrafter"/>
</dbReference>
<evidence type="ECO:0000313" key="4">
    <source>
        <dbReference type="EMBL" id="EGF97068.1"/>
    </source>
</evidence>
<dbReference type="RefSeq" id="XP_007419661.1">
    <property type="nucleotide sequence ID" value="XM_007419599.1"/>
</dbReference>
<dbReference type="GO" id="GO:0019264">
    <property type="term" value="P:glycine biosynthetic process from serine"/>
    <property type="evidence" value="ECO:0007669"/>
    <property type="project" value="TreeGrafter"/>
</dbReference>
<evidence type="ECO:0000256" key="1">
    <source>
        <dbReference type="ARBA" id="ARBA00001933"/>
    </source>
</evidence>
<dbReference type="Pfam" id="PF00464">
    <property type="entry name" value="SHMT"/>
    <property type="match status" value="1"/>
</dbReference>